<reference evidence="2" key="1">
    <citation type="submission" date="2020-02" db="EMBL/GenBank/DDBJ databases">
        <authorList>
            <person name="Meier V. D."/>
        </authorList>
    </citation>
    <scope>NUCLEOTIDE SEQUENCE</scope>
    <source>
        <strain evidence="2">AVDCRST_MAG23</strain>
    </source>
</reference>
<gene>
    <name evidence="2" type="ORF">AVDCRST_MAG23-1352</name>
</gene>
<name>A0A6J4TWN4_9SPHN</name>
<evidence type="ECO:0000313" key="2">
    <source>
        <dbReference type="EMBL" id="CAA9534447.1"/>
    </source>
</evidence>
<dbReference type="AlphaFoldDB" id="A0A6J4TWN4"/>
<proteinExistence type="predicted"/>
<dbReference type="EMBL" id="CADCWD010000052">
    <property type="protein sequence ID" value="CAA9534447.1"/>
    <property type="molecule type" value="Genomic_DNA"/>
</dbReference>
<organism evidence="2">
    <name type="scientific">uncultured Sphingosinicella sp</name>
    <dbReference type="NCBI Taxonomy" id="478748"/>
    <lineage>
        <taxon>Bacteria</taxon>
        <taxon>Pseudomonadati</taxon>
        <taxon>Pseudomonadota</taxon>
        <taxon>Alphaproteobacteria</taxon>
        <taxon>Sphingomonadales</taxon>
        <taxon>Sphingosinicellaceae</taxon>
        <taxon>Sphingosinicella</taxon>
        <taxon>environmental samples</taxon>
    </lineage>
</organism>
<keyword evidence="1" id="KW-0812">Transmembrane</keyword>
<keyword evidence="1" id="KW-1133">Transmembrane helix</keyword>
<feature type="transmembrane region" description="Helical" evidence="1">
    <location>
        <begin position="6"/>
        <end position="28"/>
    </location>
</feature>
<sequence>MDTGAFSWSLLTILGPILIFIVVLWAVLRNRKSKPEDIERTERATRELYREEDAAHRRDNDFGT</sequence>
<protein>
    <submittedName>
        <fullName evidence="2">Uncharacterized protein</fullName>
    </submittedName>
</protein>
<keyword evidence="1" id="KW-0472">Membrane</keyword>
<evidence type="ECO:0000256" key="1">
    <source>
        <dbReference type="SAM" id="Phobius"/>
    </source>
</evidence>
<accession>A0A6J4TWN4</accession>